<organism evidence="1 2">
    <name type="scientific">Natrinema hispanicum</name>
    <dbReference type="NCBI Taxonomy" id="392421"/>
    <lineage>
        <taxon>Archaea</taxon>
        <taxon>Methanobacteriati</taxon>
        <taxon>Methanobacteriota</taxon>
        <taxon>Stenosarchaea group</taxon>
        <taxon>Halobacteria</taxon>
        <taxon>Halobacteriales</taxon>
        <taxon>Natrialbaceae</taxon>
        <taxon>Natrinema</taxon>
    </lineage>
</organism>
<protein>
    <submittedName>
        <fullName evidence="1">Uncharacterized protein</fullName>
    </submittedName>
</protein>
<dbReference type="AlphaFoldDB" id="A0A1G6YSM5"/>
<dbReference type="EMBL" id="FMZP01000073">
    <property type="protein sequence ID" value="SDD93504.1"/>
    <property type="molecule type" value="Genomic_DNA"/>
</dbReference>
<evidence type="ECO:0000313" key="2">
    <source>
        <dbReference type="Proteomes" id="UP000324021"/>
    </source>
</evidence>
<accession>A0A1G6YSM5</accession>
<proteinExistence type="predicted"/>
<feature type="non-terminal residue" evidence="1">
    <location>
        <position position="33"/>
    </location>
</feature>
<dbReference type="Pfam" id="PF25943">
    <property type="entry name" value="DUF7983"/>
    <property type="match status" value="1"/>
</dbReference>
<reference evidence="1 2" key="1">
    <citation type="submission" date="2016-10" db="EMBL/GenBank/DDBJ databases">
        <authorList>
            <person name="Varghese N."/>
            <person name="Submissions S."/>
        </authorList>
    </citation>
    <scope>NUCLEOTIDE SEQUENCE [LARGE SCALE GENOMIC DNA]</scope>
    <source>
        <strain evidence="1 2">CDM_1</strain>
    </source>
</reference>
<evidence type="ECO:0000313" key="1">
    <source>
        <dbReference type="EMBL" id="SDD93504.1"/>
    </source>
</evidence>
<dbReference type="InterPro" id="IPR058289">
    <property type="entry name" value="DUF7983"/>
</dbReference>
<sequence>MPFSVSWHTLLEHLDELPADATLITPLSHSHIH</sequence>
<name>A0A1G6YSM5_9EURY</name>
<dbReference type="Proteomes" id="UP000324021">
    <property type="component" value="Unassembled WGS sequence"/>
</dbReference>
<gene>
    <name evidence="1" type="ORF">SAMN05192552_10738</name>
</gene>